<keyword evidence="3" id="KW-1003">Cell membrane</keyword>
<evidence type="ECO:0000256" key="5">
    <source>
        <dbReference type="ARBA" id="ARBA00022989"/>
    </source>
</evidence>
<feature type="non-terminal residue" evidence="9">
    <location>
        <position position="1"/>
    </location>
</feature>
<evidence type="ECO:0000256" key="3">
    <source>
        <dbReference type="ARBA" id="ARBA00022475"/>
    </source>
</evidence>
<feature type="transmembrane region" description="Helical" evidence="7">
    <location>
        <begin position="78"/>
        <end position="95"/>
    </location>
</feature>
<organism evidence="9">
    <name type="scientific">marine metagenome</name>
    <dbReference type="NCBI Taxonomy" id="408172"/>
    <lineage>
        <taxon>unclassified sequences</taxon>
        <taxon>metagenomes</taxon>
        <taxon>ecological metagenomes</taxon>
    </lineage>
</organism>
<dbReference type="InterPro" id="IPR000515">
    <property type="entry name" value="MetI-like"/>
</dbReference>
<dbReference type="PANTHER" id="PTHR30043">
    <property type="entry name" value="PHOSPHONATES TRANSPORT SYSTEM PERMEASE PROTEIN"/>
    <property type="match status" value="1"/>
</dbReference>
<dbReference type="PANTHER" id="PTHR30043:SF1">
    <property type="entry name" value="ABC TRANSPORT SYSTEM PERMEASE PROTEIN P69"/>
    <property type="match status" value="1"/>
</dbReference>
<evidence type="ECO:0000256" key="6">
    <source>
        <dbReference type="ARBA" id="ARBA00023136"/>
    </source>
</evidence>
<sequence>RQTLLESYLRPQWGWKTFVFIGLFILIISLITIDLKVKPMELLSNTFTYLTDVLARMMPPDFSGIFGMMSSMIETIEIAVLGTLIAVTLSIPVGLFSARNIAPNFLVFLICRVITVFFRAIPEFIMAMVLVIAIGFGAMPGVLALGFHTMGFLAKFYAEDIEHVNLGPIEALNSIGANRAQCVSFAIIPQIMPSFIGNNLYILDRNIRMATMLGIVGAGGIGYELQSAFRMFNYPRVSAIVIIIFITIFIIDLLSSAIRKRIQ</sequence>
<dbReference type="Pfam" id="PF00528">
    <property type="entry name" value="BPD_transp_1"/>
    <property type="match status" value="1"/>
</dbReference>
<comment type="subcellular location">
    <subcellularLocation>
        <location evidence="1">Cell membrane</location>
        <topology evidence="1">Multi-pass membrane protein</topology>
    </subcellularLocation>
</comment>
<keyword evidence="2" id="KW-0813">Transport</keyword>
<dbReference type="PROSITE" id="PS50928">
    <property type="entry name" value="ABC_TM1"/>
    <property type="match status" value="1"/>
</dbReference>
<feature type="domain" description="ABC transmembrane type-1" evidence="8">
    <location>
        <begin position="72"/>
        <end position="255"/>
    </location>
</feature>
<feature type="transmembrane region" description="Helical" evidence="7">
    <location>
        <begin position="13"/>
        <end position="33"/>
    </location>
</feature>
<dbReference type="GO" id="GO:0005886">
    <property type="term" value="C:plasma membrane"/>
    <property type="evidence" value="ECO:0007669"/>
    <property type="project" value="UniProtKB-SubCell"/>
</dbReference>
<evidence type="ECO:0000256" key="7">
    <source>
        <dbReference type="SAM" id="Phobius"/>
    </source>
</evidence>
<feature type="transmembrane region" description="Helical" evidence="7">
    <location>
        <begin position="101"/>
        <end position="118"/>
    </location>
</feature>
<dbReference type="SUPFAM" id="SSF161098">
    <property type="entry name" value="MetI-like"/>
    <property type="match status" value="1"/>
</dbReference>
<dbReference type="EMBL" id="UINC01171484">
    <property type="protein sequence ID" value="SVD76070.1"/>
    <property type="molecule type" value="Genomic_DNA"/>
</dbReference>
<name>A0A382XYV9_9ZZZZ</name>
<dbReference type="InterPro" id="IPR035906">
    <property type="entry name" value="MetI-like_sf"/>
</dbReference>
<reference evidence="9" key="1">
    <citation type="submission" date="2018-05" db="EMBL/GenBank/DDBJ databases">
        <authorList>
            <person name="Lanie J.A."/>
            <person name="Ng W.-L."/>
            <person name="Kazmierczak K.M."/>
            <person name="Andrzejewski T.M."/>
            <person name="Davidsen T.M."/>
            <person name="Wayne K.J."/>
            <person name="Tettelin H."/>
            <person name="Glass J.I."/>
            <person name="Rusch D."/>
            <person name="Podicherti R."/>
            <person name="Tsui H.-C.T."/>
            <person name="Winkler M.E."/>
        </authorList>
    </citation>
    <scope>NUCLEOTIDE SEQUENCE</scope>
</reference>
<evidence type="ECO:0000256" key="4">
    <source>
        <dbReference type="ARBA" id="ARBA00022692"/>
    </source>
</evidence>
<feature type="transmembrane region" description="Helical" evidence="7">
    <location>
        <begin position="207"/>
        <end position="225"/>
    </location>
</feature>
<evidence type="ECO:0000256" key="1">
    <source>
        <dbReference type="ARBA" id="ARBA00004651"/>
    </source>
</evidence>
<keyword evidence="6 7" id="KW-0472">Membrane</keyword>
<feature type="transmembrane region" description="Helical" evidence="7">
    <location>
        <begin position="125"/>
        <end position="147"/>
    </location>
</feature>
<keyword evidence="4 7" id="KW-0812">Transmembrane</keyword>
<dbReference type="GO" id="GO:0015416">
    <property type="term" value="F:ABC-type phosphonate transporter activity"/>
    <property type="evidence" value="ECO:0007669"/>
    <property type="project" value="InterPro"/>
</dbReference>
<evidence type="ECO:0000259" key="8">
    <source>
        <dbReference type="PROSITE" id="PS50928"/>
    </source>
</evidence>
<evidence type="ECO:0000256" key="2">
    <source>
        <dbReference type="ARBA" id="ARBA00022448"/>
    </source>
</evidence>
<dbReference type="InterPro" id="IPR005769">
    <property type="entry name" value="PhnE/PtxC"/>
</dbReference>
<dbReference type="AlphaFoldDB" id="A0A382XYV9"/>
<feature type="transmembrane region" description="Helical" evidence="7">
    <location>
        <begin position="237"/>
        <end position="258"/>
    </location>
</feature>
<dbReference type="NCBIfam" id="TIGR01097">
    <property type="entry name" value="PhnE"/>
    <property type="match status" value="1"/>
</dbReference>
<keyword evidence="5 7" id="KW-1133">Transmembrane helix</keyword>
<protein>
    <recommendedName>
        <fullName evidence="8">ABC transmembrane type-1 domain-containing protein</fullName>
    </recommendedName>
</protein>
<dbReference type="CDD" id="cd06261">
    <property type="entry name" value="TM_PBP2"/>
    <property type="match status" value="1"/>
</dbReference>
<gene>
    <name evidence="9" type="ORF">METZ01_LOCUS428924</name>
</gene>
<evidence type="ECO:0000313" key="9">
    <source>
        <dbReference type="EMBL" id="SVD76070.1"/>
    </source>
</evidence>
<accession>A0A382XYV9</accession>
<dbReference type="Gene3D" id="1.10.3720.10">
    <property type="entry name" value="MetI-like"/>
    <property type="match status" value="1"/>
</dbReference>
<proteinExistence type="predicted"/>